<dbReference type="Proteomes" id="UP000176997">
    <property type="component" value="Unassembled WGS sequence"/>
</dbReference>
<organism evidence="1 2">
    <name type="scientific">Candidatus Yonathbacteria bacterium RIFCSPHIGHO2_01_FULL_51_10</name>
    <dbReference type="NCBI Taxonomy" id="1802723"/>
    <lineage>
        <taxon>Bacteria</taxon>
        <taxon>Candidatus Yonathiibacteriota</taxon>
    </lineage>
</organism>
<name>A0A1G2S8T7_9BACT</name>
<dbReference type="AlphaFoldDB" id="A0A1G2S8T7"/>
<gene>
    <name evidence="1" type="ORF">A2675_03575</name>
</gene>
<proteinExistence type="predicted"/>
<accession>A0A1G2S8T7</accession>
<evidence type="ECO:0000313" key="1">
    <source>
        <dbReference type="EMBL" id="OHA81520.1"/>
    </source>
</evidence>
<comment type="caution">
    <text evidence="1">The sequence shown here is derived from an EMBL/GenBank/DDBJ whole genome shotgun (WGS) entry which is preliminary data.</text>
</comment>
<evidence type="ECO:0000313" key="2">
    <source>
        <dbReference type="Proteomes" id="UP000176997"/>
    </source>
</evidence>
<reference evidence="1 2" key="1">
    <citation type="journal article" date="2016" name="Nat. Commun.">
        <title>Thousands of microbial genomes shed light on interconnected biogeochemical processes in an aquifer system.</title>
        <authorList>
            <person name="Anantharaman K."/>
            <person name="Brown C.T."/>
            <person name="Hug L.A."/>
            <person name="Sharon I."/>
            <person name="Castelle C.J."/>
            <person name="Probst A.J."/>
            <person name="Thomas B.C."/>
            <person name="Singh A."/>
            <person name="Wilkins M.J."/>
            <person name="Karaoz U."/>
            <person name="Brodie E.L."/>
            <person name="Williams K.H."/>
            <person name="Hubbard S.S."/>
            <person name="Banfield J.F."/>
        </authorList>
    </citation>
    <scope>NUCLEOTIDE SEQUENCE [LARGE SCALE GENOMIC DNA]</scope>
</reference>
<protein>
    <submittedName>
        <fullName evidence="1">Uncharacterized protein</fullName>
    </submittedName>
</protein>
<dbReference type="EMBL" id="MHUS01000010">
    <property type="protein sequence ID" value="OHA81520.1"/>
    <property type="molecule type" value="Genomic_DNA"/>
</dbReference>
<sequence>MKHTKSSLTRLVTLCVQVAEKGYEGGFPYESAAENSGETIGRLAAVLLETALRDETVAKALGIKVATK</sequence>
<dbReference type="STRING" id="1802723.A2675_03575"/>